<organism evidence="3 4">
    <name type="scientific">Chamaesiphon minutus (strain ATCC 27169 / PCC 6605)</name>
    <dbReference type="NCBI Taxonomy" id="1173020"/>
    <lineage>
        <taxon>Bacteria</taxon>
        <taxon>Bacillati</taxon>
        <taxon>Cyanobacteriota</taxon>
        <taxon>Cyanophyceae</taxon>
        <taxon>Gomontiellales</taxon>
        <taxon>Chamaesiphonaceae</taxon>
        <taxon>Chamaesiphon</taxon>
    </lineage>
</organism>
<evidence type="ECO:0000313" key="4">
    <source>
        <dbReference type="Proteomes" id="UP000010366"/>
    </source>
</evidence>
<accession>K9UIB6</accession>
<keyword evidence="2" id="KW-0732">Signal</keyword>
<dbReference type="RefSeq" id="WP_015160957.1">
    <property type="nucleotide sequence ID" value="NC_019697.1"/>
</dbReference>
<evidence type="ECO:0000313" key="3">
    <source>
        <dbReference type="EMBL" id="AFY94842.1"/>
    </source>
</evidence>
<dbReference type="Proteomes" id="UP000010366">
    <property type="component" value="Chromosome"/>
</dbReference>
<dbReference type="EMBL" id="CP003600">
    <property type="protein sequence ID" value="AFY94842.1"/>
    <property type="molecule type" value="Genomic_DNA"/>
</dbReference>
<name>K9UIB6_CHAP6</name>
<keyword evidence="4" id="KW-1185">Reference proteome</keyword>
<feature type="chain" id="PRO_5003937191" evidence="2">
    <location>
        <begin position="26"/>
        <end position="143"/>
    </location>
</feature>
<evidence type="ECO:0000256" key="1">
    <source>
        <dbReference type="SAM" id="MobiDB-lite"/>
    </source>
</evidence>
<reference evidence="3 4" key="1">
    <citation type="submission" date="2012-05" db="EMBL/GenBank/DDBJ databases">
        <title>Finished chromosome of genome of Chamaesiphon sp. PCC 6605.</title>
        <authorList>
            <consortium name="US DOE Joint Genome Institute"/>
            <person name="Gugger M."/>
            <person name="Coursin T."/>
            <person name="Rippka R."/>
            <person name="Tandeau De Marsac N."/>
            <person name="Huntemann M."/>
            <person name="Wei C.-L."/>
            <person name="Han J."/>
            <person name="Detter J.C."/>
            <person name="Han C."/>
            <person name="Tapia R."/>
            <person name="Chen A."/>
            <person name="Kyrpides N."/>
            <person name="Mavromatis K."/>
            <person name="Markowitz V."/>
            <person name="Szeto E."/>
            <person name="Ivanova N."/>
            <person name="Pagani I."/>
            <person name="Pati A."/>
            <person name="Goodwin L."/>
            <person name="Nordberg H.P."/>
            <person name="Cantor M.N."/>
            <person name="Hua S.X."/>
            <person name="Woyke T."/>
            <person name="Kerfeld C.A."/>
        </authorList>
    </citation>
    <scope>NUCLEOTIDE SEQUENCE [LARGE SCALE GENOMIC DNA]</scope>
    <source>
        <strain evidence="4">ATCC 27169 / PCC 6605</strain>
    </source>
</reference>
<sequence length="143" mass="15515">MKNLIRIASISTTVLSLFAPQASRAQGVFVQPFPSSGYSSTTIYVPTLPQTGRSTNDINPTRSDPFSPNVYPNNNSFPGSLDTPYYGSSYPNTRFVPPPPSKVVFPAQNFYGGRFYNTCTTAIIGSPIPSTIALNRYTGTPCF</sequence>
<proteinExistence type="predicted"/>
<evidence type="ECO:0000256" key="2">
    <source>
        <dbReference type="SAM" id="SignalP"/>
    </source>
</evidence>
<dbReference type="KEGG" id="cmp:Cha6605_3874"/>
<dbReference type="HOGENOM" id="CLU_1913339_0_0_3"/>
<protein>
    <submittedName>
        <fullName evidence="3">Uncharacterized protein</fullName>
    </submittedName>
</protein>
<feature type="region of interest" description="Disordered" evidence="1">
    <location>
        <begin position="49"/>
        <end position="71"/>
    </location>
</feature>
<feature type="signal peptide" evidence="2">
    <location>
        <begin position="1"/>
        <end position="25"/>
    </location>
</feature>
<dbReference type="AlphaFoldDB" id="K9UIB6"/>
<gene>
    <name evidence="3" type="ORF">Cha6605_3874</name>
</gene>
<dbReference type="OrthoDB" id="9851753at2"/>